<dbReference type="Proteomes" id="UP001359485">
    <property type="component" value="Unassembled WGS sequence"/>
</dbReference>
<sequence>MINKTTALSRLLPPLKQTRCLNTKYSQSQNIKKKQPNLIGKADPDSNLHPIKYTIPENETELEKNLRKRLEELQDWNQSFWSKHNKSFAEGKRSFEAELLKKKGPKDQTITADEMSGFYKEFLDRNWKNHINYLLKWYQQNFYTTFLHFRVILQNFLRKR</sequence>
<keyword evidence="4" id="KW-0809">Transit peptide</keyword>
<evidence type="ECO:0000313" key="7">
    <source>
        <dbReference type="EMBL" id="KAK6640609.1"/>
    </source>
</evidence>
<name>A0ABR1BCU2_POLSC</name>
<proteinExistence type="inferred from homology"/>
<comment type="caution">
    <text evidence="7">The sequence shown here is derived from an EMBL/GenBank/DDBJ whole genome shotgun (WGS) entry which is preliminary data.</text>
</comment>
<evidence type="ECO:0000256" key="4">
    <source>
        <dbReference type="ARBA" id="ARBA00022946"/>
    </source>
</evidence>
<evidence type="ECO:0000313" key="8">
    <source>
        <dbReference type="Proteomes" id="UP001359485"/>
    </source>
</evidence>
<dbReference type="PANTHER" id="PTHR31107:SF2">
    <property type="entry name" value="CYTOCHROME C OXIDASE ASSEMBLY FACTOR 8"/>
    <property type="match status" value="1"/>
</dbReference>
<keyword evidence="8" id="KW-1185">Reference proteome</keyword>
<dbReference type="InterPro" id="IPR018796">
    <property type="entry name" value="COA8"/>
</dbReference>
<evidence type="ECO:0000256" key="1">
    <source>
        <dbReference type="ARBA" id="ARBA00004443"/>
    </source>
</evidence>
<evidence type="ECO:0008006" key="9">
    <source>
        <dbReference type="Google" id="ProtNLM"/>
    </source>
</evidence>
<dbReference type="PANTHER" id="PTHR31107">
    <property type="entry name" value="APOPTOGENIC PROTEIN 1, MITOCHONDRIAL"/>
    <property type="match status" value="1"/>
</dbReference>
<evidence type="ECO:0000256" key="2">
    <source>
        <dbReference type="ARBA" id="ARBA00005453"/>
    </source>
</evidence>
<keyword evidence="3" id="KW-0999">Mitochondrion inner membrane</keyword>
<evidence type="ECO:0000256" key="3">
    <source>
        <dbReference type="ARBA" id="ARBA00022792"/>
    </source>
</evidence>
<dbReference type="EMBL" id="JAWJWF010000001">
    <property type="protein sequence ID" value="KAK6640609.1"/>
    <property type="molecule type" value="Genomic_DNA"/>
</dbReference>
<comment type="similarity">
    <text evidence="2">Belongs to the COA8 family.</text>
</comment>
<comment type="subcellular location">
    <subcellularLocation>
        <location evidence="1">Mitochondrion inner membrane</location>
        <topology evidence="1">Peripheral membrane protein</topology>
        <orientation evidence="1">Matrix side</orientation>
    </subcellularLocation>
</comment>
<protein>
    <recommendedName>
        <fullName evidence="9">Apoptogenic protein 1, mitochondrial</fullName>
    </recommendedName>
</protein>
<keyword evidence="6" id="KW-0472">Membrane</keyword>
<gene>
    <name evidence="7" type="ORF">RUM44_012305</name>
</gene>
<accession>A0ABR1BCU2</accession>
<dbReference type="Pfam" id="PF10231">
    <property type="entry name" value="COA8"/>
    <property type="match status" value="1"/>
</dbReference>
<evidence type="ECO:0000256" key="6">
    <source>
        <dbReference type="ARBA" id="ARBA00023136"/>
    </source>
</evidence>
<reference evidence="7 8" key="1">
    <citation type="submission" date="2023-09" db="EMBL/GenBank/DDBJ databases">
        <title>Genomes of two closely related lineages of the louse Polyplax serrata with different host specificities.</title>
        <authorList>
            <person name="Martinu J."/>
            <person name="Tarabai H."/>
            <person name="Stefka J."/>
            <person name="Hypsa V."/>
        </authorList>
    </citation>
    <scope>NUCLEOTIDE SEQUENCE [LARGE SCALE GENOMIC DNA]</scope>
    <source>
        <strain evidence="7">98ZLc_SE</strain>
    </source>
</reference>
<organism evidence="7 8">
    <name type="scientific">Polyplax serrata</name>
    <name type="common">Common mouse louse</name>
    <dbReference type="NCBI Taxonomy" id="468196"/>
    <lineage>
        <taxon>Eukaryota</taxon>
        <taxon>Metazoa</taxon>
        <taxon>Ecdysozoa</taxon>
        <taxon>Arthropoda</taxon>
        <taxon>Hexapoda</taxon>
        <taxon>Insecta</taxon>
        <taxon>Pterygota</taxon>
        <taxon>Neoptera</taxon>
        <taxon>Paraneoptera</taxon>
        <taxon>Psocodea</taxon>
        <taxon>Troctomorpha</taxon>
        <taxon>Phthiraptera</taxon>
        <taxon>Anoplura</taxon>
        <taxon>Polyplacidae</taxon>
        <taxon>Polyplax</taxon>
    </lineage>
</organism>
<evidence type="ECO:0000256" key="5">
    <source>
        <dbReference type="ARBA" id="ARBA00023128"/>
    </source>
</evidence>
<keyword evidence="5" id="KW-0496">Mitochondrion</keyword>